<sequence length="301" mass="33530">MTTQKPRWQTKICRKWQLADLLAFSIGASCTAISIATLADANCHALARTDLEAAYCDVRATPAGKKLPSLGDFRKNTPSMQRLILKKPAKKAGVEIPEQNADREHKPSGTAADKKLSIQEPNSNEAKTNKSPPTPTSRPSAPPARPSFSGIDRCSLLKNQIQCGYDYYLLRVNLQNDALTPAVFSAENRLSFPARNTGEAQLDFLSRIYPQYIEKMLAIGLGDSTMSLTRFAATYDAVEDAGGDFNTRFAEMYEMLKTEKSHNAIRTRYNQNYPQDITACQFLTSTIIVCDNVTQNWVYER</sequence>
<name>C5BN94_TERTT</name>
<dbReference type="HOGENOM" id="CLU_1029752_0_0_6"/>
<dbReference type="KEGG" id="ttu:TERTU_2876"/>
<feature type="compositionally biased region" description="Basic and acidic residues" evidence="1">
    <location>
        <begin position="100"/>
        <end position="117"/>
    </location>
</feature>
<accession>C5BN94</accession>
<reference evidence="3 4" key="1">
    <citation type="journal article" date="2009" name="PLoS ONE">
        <title>The complete genome of Teredinibacter turnerae T7901: an intracellular endosymbiont of marine wood-boring bivalves (shipworms).</title>
        <authorList>
            <person name="Yang J.C."/>
            <person name="Madupu R."/>
            <person name="Durkin A.S."/>
            <person name="Ekborg N.A."/>
            <person name="Pedamallu C.S."/>
            <person name="Hostetler J.B."/>
            <person name="Radune D."/>
            <person name="Toms B.S."/>
            <person name="Henrissat B."/>
            <person name="Coutinho P.M."/>
            <person name="Schwarz S."/>
            <person name="Field L."/>
            <person name="Trindade-Silva A.E."/>
            <person name="Soares C.A.G."/>
            <person name="Elshahawi S."/>
            <person name="Hanora A."/>
            <person name="Schmidt E.W."/>
            <person name="Haygood M.G."/>
            <person name="Posfai J."/>
            <person name="Benner J."/>
            <person name="Madinger C."/>
            <person name="Nove J."/>
            <person name="Anton B."/>
            <person name="Chaudhary K."/>
            <person name="Foster J."/>
            <person name="Holman A."/>
            <person name="Kumar S."/>
            <person name="Lessard P.A."/>
            <person name="Luyten Y.A."/>
            <person name="Slatko B."/>
            <person name="Wood N."/>
            <person name="Wu B."/>
            <person name="Teplitski M."/>
            <person name="Mougous J.D."/>
            <person name="Ward N."/>
            <person name="Eisen J.A."/>
            <person name="Badger J.H."/>
            <person name="Distel D.L."/>
        </authorList>
    </citation>
    <scope>NUCLEOTIDE SEQUENCE [LARGE SCALE GENOMIC DNA]</scope>
    <source>
        <strain evidence="4">ATCC 39867 / T7901</strain>
    </source>
</reference>
<feature type="compositionally biased region" description="Pro residues" evidence="1">
    <location>
        <begin position="132"/>
        <end position="145"/>
    </location>
</feature>
<dbReference type="RefSeq" id="WP_015820645.1">
    <property type="nucleotide sequence ID" value="NC_012997.1"/>
</dbReference>
<dbReference type="OrthoDB" id="5702729at2"/>
<dbReference type="eggNOG" id="ENOG5032R9H">
    <property type="taxonomic scope" value="Bacteria"/>
</dbReference>
<feature type="compositionally biased region" description="Polar residues" evidence="1">
    <location>
        <begin position="119"/>
        <end position="130"/>
    </location>
</feature>
<feature type="transmembrane region" description="Helical" evidence="2">
    <location>
        <begin position="21"/>
        <end position="39"/>
    </location>
</feature>
<keyword evidence="2" id="KW-1133">Transmembrane helix</keyword>
<keyword evidence="2" id="KW-0472">Membrane</keyword>
<dbReference type="EMBL" id="CP001614">
    <property type="protein sequence ID" value="ACR14531.1"/>
    <property type="molecule type" value="Genomic_DNA"/>
</dbReference>
<evidence type="ECO:0000313" key="3">
    <source>
        <dbReference type="EMBL" id="ACR14531.1"/>
    </source>
</evidence>
<organism evidence="3 4">
    <name type="scientific">Teredinibacter turnerae (strain ATCC 39867 / T7901)</name>
    <dbReference type="NCBI Taxonomy" id="377629"/>
    <lineage>
        <taxon>Bacteria</taxon>
        <taxon>Pseudomonadati</taxon>
        <taxon>Pseudomonadota</taxon>
        <taxon>Gammaproteobacteria</taxon>
        <taxon>Cellvibrionales</taxon>
        <taxon>Cellvibrionaceae</taxon>
        <taxon>Teredinibacter</taxon>
    </lineage>
</organism>
<dbReference type="STRING" id="377629.TERTU_2876"/>
<evidence type="ECO:0000256" key="2">
    <source>
        <dbReference type="SAM" id="Phobius"/>
    </source>
</evidence>
<dbReference type="Proteomes" id="UP000009080">
    <property type="component" value="Chromosome"/>
</dbReference>
<feature type="region of interest" description="Disordered" evidence="1">
    <location>
        <begin position="86"/>
        <end position="147"/>
    </location>
</feature>
<gene>
    <name evidence="3" type="ordered locus">TERTU_2876</name>
</gene>
<keyword evidence="4" id="KW-1185">Reference proteome</keyword>
<evidence type="ECO:0000313" key="4">
    <source>
        <dbReference type="Proteomes" id="UP000009080"/>
    </source>
</evidence>
<dbReference type="AlphaFoldDB" id="C5BN94"/>
<keyword evidence="2" id="KW-0812">Transmembrane</keyword>
<proteinExistence type="predicted"/>
<protein>
    <submittedName>
        <fullName evidence="3">Uncharacterized protein</fullName>
    </submittedName>
</protein>
<evidence type="ECO:0000256" key="1">
    <source>
        <dbReference type="SAM" id="MobiDB-lite"/>
    </source>
</evidence>